<comment type="caution">
    <text evidence="12">The sequence shown here is derived from an EMBL/GenBank/DDBJ whole genome shotgun (WGS) entry which is preliminary data.</text>
</comment>
<dbReference type="InterPro" id="IPR003369">
    <property type="entry name" value="TatA/B/E"/>
</dbReference>
<evidence type="ECO:0000256" key="1">
    <source>
        <dbReference type="ARBA" id="ARBA00004167"/>
    </source>
</evidence>
<dbReference type="EMBL" id="JAPMXC010000003">
    <property type="protein sequence ID" value="MCY0388362.1"/>
    <property type="molecule type" value="Genomic_DNA"/>
</dbReference>
<feature type="region of interest" description="Disordered" evidence="11">
    <location>
        <begin position="92"/>
        <end position="129"/>
    </location>
</feature>
<evidence type="ECO:0000256" key="8">
    <source>
        <dbReference type="ARBA" id="ARBA00023010"/>
    </source>
</evidence>
<reference evidence="12" key="1">
    <citation type="submission" date="2022-11" db="EMBL/GenBank/DDBJ databases">
        <title>Robbsia betulipollinis sp. nov., isolated from pollen of birch (Betula pendula).</title>
        <authorList>
            <person name="Shi H."/>
            <person name="Ambika Manirajan B."/>
            <person name="Ratering S."/>
            <person name="Geissler-Plaum R."/>
            <person name="Schnell S."/>
        </authorList>
    </citation>
    <scope>NUCLEOTIDE SEQUENCE</scope>
    <source>
        <strain evidence="12">Bb-Pol-6</strain>
    </source>
</reference>
<dbReference type="PANTHER" id="PTHR33162">
    <property type="entry name" value="SEC-INDEPENDENT PROTEIN TRANSLOCASE PROTEIN TATA, CHLOROPLASTIC"/>
    <property type="match status" value="1"/>
</dbReference>
<evidence type="ECO:0000256" key="10">
    <source>
        <dbReference type="HAMAP-Rule" id="MF_00237"/>
    </source>
</evidence>
<keyword evidence="3 10" id="KW-1003">Cell membrane</keyword>
<name>A0ABT3ZPF8_9BURK</name>
<dbReference type="PANTHER" id="PTHR33162:SF1">
    <property type="entry name" value="SEC-INDEPENDENT PROTEIN TRANSLOCASE PROTEIN TATA, CHLOROPLASTIC"/>
    <property type="match status" value="1"/>
</dbReference>
<comment type="subcellular location">
    <subcellularLocation>
        <location evidence="10">Cell membrane</location>
        <topology evidence="10">Single-pass membrane protein</topology>
    </subcellularLocation>
    <subcellularLocation>
        <location evidence="1">Membrane</location>
        <topology evidence="1">Single-pass membrane protein</topology>
    </subcellularLocation>
</comment>
<keyword evidence="8 10" id="KW-0811">Translocation</keyword>
<keyword evidence="6 10" id="KW-0653">Protein transport</keyword>
<keyword evidence="13" id="KW-1185">Reference proteome</keyword>
<proteinExistence type="inferred from homology"/>
<keyword evidence="9 10" id="KW-0472">Membrane</keyword>
<dbReference type="Proteomes" id="UP001082899">
    <property type="component" value="Unassembled WGS sequence"/>
</dbReference>
<dbReference type="HAMAP" id="MF_00237">
    <property type="entry name" value="TatB"/>
    <property type="match status" value="1"/>
</dbReference>
<keyword evidence="7 10" id="KW-1133">Transmembrane helix</keyword>
<keyword evidence="5 10" id="KW-0812">Transmembrane</keyword>
<dbReference type="RefSeq" id="WP_267848248.1">
    <property type="nucleotide sequence ID" value="NZ_JAPMXC010000003.1"/>
</dbReference>
<keyword evidence="4" id="KW-0997">Cell inner membrane</keyword>
<organism evidence="12 13">
    <name type="scientific">Robbsia betulipollinis</name>
    <dbReference type="NCBI Taxonomy" id="2981849"/>
    <lineage>
        <taxon>Bacteria</taxon>
        <taxon>Pseudomonadati</taxon>
        <taxon>Pseudomonadota</taxon>
        <taxon>Betaproteobacteria</taxon>
        <taxon>Burkholderiales</taxon>
        <taxon>Burkholderiaceae</taxon>
        <taxon>Robbsia</taxon>
    </lineage>
</organism>
<comment type="similarity">
    <text evidence="10">Belongs to the TatB family.</text>
</comment>
<dbReference type="Pfam" id="PF02416">
    <property type="entry name" value="TatA_B_E"/>
    <property type="match status" value="1"/>
</dbReference>
<evidence type="ECO:0000256" key="2">
    <source>
        <dbReference type="ARBA" id="ARBA00022448"/>
    </source>
</evidence>
<evidence type="ECO:0000313" key="12">
    <source>
        <dbReference type="EMBL" id="MCY0388362.1"/>
    </source>
</evidence>
<feature type="region of interest" description="Disordered" evidence="11">
    <location>
        <begin position="195"/>
        <end position="216"/>
    </location>
</feature>
<dbReference type="InterPro" id="IPR018448">
    <property type="entry name" value="TatB"/>
</dbReference>
<gene>
    <name evidence="10 12" type="primary">tatB</name>
    <name evidence="12" type="ORF">OVY01_14165</name>
</gene>
<dbReference type="PRINTS" id="PR01506">
    <property type="entry name" value="TATBPROTEIN"/>
</dbReference>
<evidence type="ECO:0000256" key="6">
    <source>
        <dbReference type="ARBA" id="ARBA00022927"/>
    </source>
</evidence>
<comment type="subunit">
    <text evidence="10">The Tat system comprises two distinct complexes: a TatABC complex, containing multiple copies of TatA, TatB and TatC subunits, and a separate TatA complex, containing only TatA subunits. Substrates initially bind to the TatABC complex, which probably triggers association of the separate TatA complex to form the active translocon.</text>
</comment>
<dbReference type="NCBIfam" id="TIGR01410">
    <property type="entry name" value="tatB"/>
    <property type="match status" value="1"/>
</dbReference>
<evidence type="ECO:0000256" key="3">
    <source>
        <dbReference type="ARBA" id="ARBA00022475"/>
    </source>
</evidence>
<evidence type="ECO:0000256" key="4">
    <source>
        <dbReference type="ARBA" id="ARBA00022519"/>
    </source>
</evidence>
<accession>A0ABT3ZPF8</accession>
<evidence type="ECO:0000256" key="11">
    <source>
        <dbReference type="SAM" id="MobiDB-lite"/>
    </source>
</evidence>
<keyword evidence="2 10" id="KW-0813">Transport</keyword>
<comment type="function">
    <text evidence="10">Part of the twin-arginine translocation (Tat) system that transports large folded proteins containing a characteristic twin-arginine motif in their signal peptide across membranes. Together with TatC, TatB is part of a receptor directly interacting with Tat signal peptides. TatB may form an oligomeric binding site that transiently accommodates folded Tat precursor proteins before their translocation.</text>
</comment>
<evidence type="ECO:0000313" key="13">
    <source>
        <dbReference type="Proteomes" id="UP001082899"/>
    </source>
</evidence>
<evidence type="ECO:0000256" key="5">
    <source>
        <dbReference type="ARBA" id="ARBA00022692"/>
    </source>
</evidence>
<protein>
    <recommendedName>
        <fullName evidence="10">Sec-independent protein translocase protein TatB</fullName>
    </recommendedName>
</protein>
<evidence type="ECO:0000256" key="7">
    <source>
        <dbReference type="ARBA" id="ARBA00022989"/>
    </source>
</evidence>
<feature type="compositionally biased region" description="Low complexity" evidence="11">
    <location>
        <begin position="105"/>
        <end position="117"/>
    </location>
</feature>
<sequence length="216" mass="22978">MLDLGLSKLAIIGVVALVVIGPEKLPRVARTAGALLGRAQRYINDVKTEVSREMDMGDLKSAKSAFEDAARSAQSSVQDHLRETEDHLNETWRTLSPDPVPGSEAANAPPAIGATAASDHNPSGYSVYEGSSGDAANAAGSAAQNNASADAPIGYGTHYSANDGGAAQRRRNWRVKQAAPPAWFKRTQLVRTRLQSGAARVARHRPDGLRQPTRFL</sequence>
<evidence type="ECO:0000256" key="9">
    <source>
        <dbReference type="ARBA" id="ARBA00023136"/>
    </source>
</evidence>
<dbReference type="Gene3D" id="1.20.5.3310">
    <property type="match status" value="1"/>
</dbReference>